<name>A0ABD2J643_HETSC</name>
<evidence type="ECO:0000256" key="1">
    <source>
        <dbReference type="ARBA" id="ARBA00004173"/>
    </source>
</evidence>
<dbReference type="Proteomes" id="UP001620645">
    <property type="component" value="Unassembled WGS sequence"/>
</dbReference>
<dbReference type="PANTHER" id="PTHR13231">
    <property type="entry name" value="MITOCHONDRIAL RIBOSOMAL PROTEIN S31"/>
    <property type="match status" value="1"/>
</dbReference>
<evidence type="ECO:0000313" key="10">
    <source>
        <dbReference type="EMBL" id="KAL3085193.1"/>
    </source>
</evidence>
<dbReference type="GO" id="GO:0005840">
    <property type="term" value="C:ribosome"/>
    <property type="evidence" value="ECO:0007669"/>
    <property type="project" value="UniProtKB-KW"/>
</dbReference>
<protein>
    <recommendedName>
        <fullName evidence="7">Small ribosomal subunit protein mS31</fullName>
    </recommendedName>
    <alternativeName>
        <fullName evidence="8">28S ribosomal protein S31, mitochondrial</fullName>
    </alternativeName>
</protein>
<keyword evidence="5" id="KW-0496">Mitochondrion</keyword>
<comment type="similarity">
    <text evidence="2">Belongs to the mitochondrion-specific ribosomal protein mS31 family.</text>
</comment>
<dbReference type="AlphaFoldDB" id="A0ABD2J643"/>
<dbReference type="PANTHER" id="PTHR13231:SF3">
    <property type="entry name" value="SMALL RIBOSOMAL SUBUNIT PROTEIN MS31"/>
    <property type="match status" value="1"/>
</dbReference>
<evidence type="ECO:0000256" key="9">
    <source>
        <dbReference type="SAM" id="MobiDB-lite"/>
    </source>
</evidence>
<comment type="caution">
    <text evidence="10">The sequence shown here is derived from an EMBL/GenBank/DDBJ whole genome shotgun (WGS) entry which is preliminary data.</text>
</comment>
<evidence type="ECO:0000256" key="7">
    <source>
        <dbReference type="ARBA" id="ARBA00035133"/>
    </source>
</evidence>
<evidence type="ECO:0000256" key="4">
    <source>
        <dbReference type="ARBA" id="ARBA00022980"/>
    </source>
</evidence>
<feature type="region of interest" description="Disordered" evidence="9">
    <location>
        <begin position="164"/>
        <end position="184"/>
    </location>
</feature>
<dbReference type="GO" id="GO:0005739">
    <property type="term" value="C:mitochondrion"/>
    <property type="evidence" value="ECO:0007669"/>
    <property type="project" value="UniProtKB-SubCell"/>
</dbReference>
<organism evidence="10 11">
    <name type="scientific">Heterodera schachtii</name>
    <name type="common">Sugarbeet cyst nematode worm</name>
    <name type="synonym">Tylenchus schachtii</name>
    <dbReference type="NCBI Taxonomy" id="97005"/>
    <lineage>
        <taxon>Eukaryota</taxon>
        <taxon>Metazoa</taxon>
        <taxon>Ecdysozoa</taxon>
        <taxon>Nematoda</taxon>
        <taxon>Chromadorea</taxon>
        <taxon>Rhabditida</taxon>
        <taxon>Tylenchina</taxon>
        <taxon>Tylenchomorpha</taxon>
        <taxon>Tylenchoidea</taxon>
        <taxon>Heteroderidae</taxon>
        <taxon>Heteroderinae</taxon>
        <taxon>Heterodera</taxon>
    </lineage>
</organism>
<keyword evidence="6" id="KW-0687">Ribonucleoprotein</keyword>
<accession>A0ABD2J643</accession>
<dbReference type="InterPro" id="IPR026299">
    <property type="entry name" value="MRP-S31"/>
</dbReference>
<gene>
    <name evidence="10" type="ORF">niasHS_010262</name>
</gene>
<proteinExistence type="inferred from homology"/>
<evidence type="ECO:0000256" key="6">
    <source>
        <dbReference type="ARBA" id="ARBA00023274"/>
    </source>
</evidence>
<dbReference type="EMBL" id="JBICCN010000232">
    <property type="protein sequence ID" value="KAL3085193.1"/>
    <property type="molecule type" value="Genomic_DNA"/>
</dbReference>
<keyword evidence="4" id="KW-0689">Ribosomal protein</keyword>
<comment type="subcellular location">
    <subcellularLocation>
        <location evidence="1">Mitochondrion</location>
    </subcellularLocation>
</comment>
<sequence>MQRVTFGHCQRRLALPCCPFVGPPFISCHFCSDDASANSSGEDTNKKPHQAARRIAEKAAVAARNEQFYRYVQQGIGALQAHQRAESDFKGLLDQFTRMASDQTAPNTDGGRSLKTPPPFAAGEKWQRLEELAEQCKMSISMAIKKDFVDSYSAESEQFQRHFVERRTRQQQTDAANKTKTGGRSAPYRAMFAASSPPPEGFRPLFEEERRDALKERPLRFWRDWDERRSRIMGQGLGPKNAWEEQIQWTERGMMWPYPIDNDYMAGEEEKYSFVDHVFLETELAKYKLPRSGPVAHFMELVVNGLSRNPYMSVKKKHEHLEWYAGYFNDALKGKYKALFD</sequence>
<evidence type="ECO:0000256" key="8">
    <source>
        <dbReference type="ARBA" id="ARBA00035363"/>
    </source>
</evidence>
<evidence type="ECO:0000256" key="5">
    <source>
        <dbReference type="ARBA" id="ARBA00023128"/>
    </source>
</evidence>
<evidence type="ECO:0000313" key="11">
    <source>
        <dbReference type="Proteomes" id="UP001620645"/>
    </source>
</evidence>
<evidence type="ECO:0000256" key="3">
    <source>
        <dbReference type="ARBA" id="ARBA00022946"/>
    </source>
</evidence>
<keyword evidence="11" id="KW-1185">Reference proteome</keyword>
<feature type="compositionally biased region" description="Polar residues" evidence="9">
    <location>
        <begin position="170"/>
        <end position="182"/>
    </location>
</feature>
<feature type="region of interest" description="Disordered" evidence="9">
    <location>
        <begin position="101"/>
        <end position="120"/>
    </location>
</feature>
<keyword evidence="3" id="KW-0809">Transit peptide</keyword>
<dbReference type="GO" id="GO:1990904">
    <property type="term" value="C:ribonucleoprotein complex"/>
    <property type="evidence" value="ECO:0007669"/>
    <property type="project" value="UniProtKB-KW"/>
</dbReference>
<evidence type="ECO:0000256" key="2">
    <source>
        <dbReference type="ARBA" id="ARBA00011057"/>
    </source>
</evidence>
<dbReference type="Pfam" id="PF15433">
    <property type="entry name" value="MRP-S31"/>
    <property type="match status" value="1"/>
</dbReference>
<reference evidence="10 11" key="1">
    <citation type="submission" date="2024-10" db="EMBL/GenBank/DDBJ databases">
        <authorList>
            <person name="Kim D."/>
        </authorList>
    </citation>
    <scope>NUCLEOTIDE SEQUENCE [LARGE SCALE GENOMIC DNA]</scope>
    <source>
        <strain evidence="10">Taebaek</strain>
    </source>
</reference>